<accession>A0A8T1HEB0</accession>
<dbReference type="Proteomes" id="UP000760860">
    <property type="component" value="Unassembled WGS sequence"/>
</dbReference>
<dbReference type="EMBL" id="RCMV01001182">
    <property type="protein sequence ID" value="KAG3209912.1"/>
    <property type="molecule type" value="Genomic_DNA"/>
</dbReference>
<sequence length="70" mass="7688">MPERHLICPPSDASPQRLRNFCVEPRSPFKPCRPQASHDRLVAVPAILLLCIDIAGVGPKTGSKALRVLF</sequence>
<dbReference type="AlphaFoldDB" id="A0A8T1HEB0"/>
<evidence type="ECO:0000313" key="1">
    <source>
        <dbReference type="EMBL" id="KAG3209912.1"/>
    </source>
</evidence>
<gene>
    <name evidence="1" type="ORF">PC129_g19083</name>
</gene>
<organism evidence="1 2">
    <name type="scientific">Phytophthora cactorum</name>
    <dbReference type="NCBI Taxonomy" id="29920"/>
    <lineage>
        <taxon>Eukaryota</taxon>
        <taxon>Sar</taxon>
        <taxon>Stramenopiles</taxon>
        <taxon>Oomycota</taxon>
        <taxon>Peronosporomycetes</taxon>
        <taxon>Peronosporales</taxon>
        <taxon>Peronosporaceae</taxon>
        <taxon>Phytophthora</taxon>
    </lineage>
</organism>
<proteinExistence type="predicted"/>
<evidence type="ECO:0000313" key="2">
    <source>
        <dbReference type="Proteomes" id="UP000760860"/>
    </source>
</evidence>
<reference evidence="1" key="1">
    <citation type="submission" date="2018-05" db="EMBL/GenBank/DDBJ databases">
        <title>Effector identification in a new, highly contiguous assembly of the strawberry crown rot pathogen Phytophthora cactorum.</title>
        <authorList>
            <person name="Armitage A.D."/>
            <person name="Nellist C.F."/>
            <person name="Bates H."/>
            <person name="Vickerstaff R.J."/>
            <person name="Harrison R.J."/>
        </authorList>
    </citation>
    <scope>NUCLEOTIDE SEQUENCE</scope>
    <source>
        <strain evidence="1">P421</strain>
    </source>
</reference>
<protein>
    <submittedName>
        <fullName evidence="1">Uncharacterized protein</fullName>
    </submittedName>
</protein>
<name>A0A8T1HEB0_9STRA</name>
<comment type="caution">
    <text evidence="1">The sequence shown here is derived from an EMBL/GenBank/DDBJ whole genome shotgun (WGS) entry which is preliminary data.</text>
</comment>